<dbReference type="PANTHER" id="PTHR42783:SF3">
    <property type="entry name" value="GLUTAMATE SYNTHASE [NADPH] SMALL CHAIN-RELATED"/>
    <property type="match status" value="1"/>
</dbReference>
<feature type="region of interest" description="Disordered" evidence="1">
    <location>
        <begin position="1"/>
        <end position="24"/>
    </location>
</feature>
<dbReference type="SUPFAM" id="SSF46548">
    <property type="entry name" value="alpha-helical ferredoxin"/>
    <property type="match status" value="1"/>
</dbReference>
<dbReference type="InterPro" id="IPR023753">
    <property type="entry name" value="FAD/NAD-binding_dom"/>
</dbReference>
<dbReference type="NCBIfam" id="TIGR01316">
    <property type="entry name" value="gltA"/>
    <property type="match status" value="1"/>
</dbReference>
<evidence type="ECO:0000313" key="5">
    <source>
        <dbReference type="Proteomes" id="UP000317648"/>
    </source>
</evidence>
<accession>A0A518E439</accession>
<dbReference type="PRINTS" id="PR00419">
    <property type="entry name" value="ADXRDTASE"/>
</dbReference>
<dbReference type="Pfam" id="PF07992">
    <property type="entry name" value="Pyr_redox_2"/>
    <property type="match status" value="1"/>
</dbReference>
<sequence length="491" mass="52897">MADRLPPKERTKIPRQEMPEQDPLQRANNFLEVNTGFDAALAQKEAQRCLQCVNPHCVHGCPVGVKVREVIDLVLDGKYLEAAAKIREDNVLPAVTGRVCPQEHQCEGSCILAKRFAPLAIGHIERFVADYEQRTGQVGLPPCAPPTGKRVAIIGSGPAGLSCAGDLVLQGHQAVVLEALHELGGVLAYGIPEFRLPKAIVQQEIDNLRKLGVEFQTNVVVGKTVTVDELLGEEGYDAVFIATGAGLPRFMNLPGEHLGGVYSANEFLTRVNLMKAYDPQHSDSPVFDCRGRSVAVIGGGNTAIDAVRTALRLGAAHAWLIYRRSETEMPARAEERRHAIAEGVQFLTLHNPIEFVGNEQGLLTGVKLVKMEPGEPDESGRRRPRPLPDTERTLPVEMVVVAIGAGANPLVQTSLPDLQTNRWGYITVDPASMATSKRGVFAGGDIVSGSATVILAMAAGRQAAQAISDFLKDGEWPNVVARGGECESNYP</sequence>
<protein>
    <submittedName>
        <fullName evidence="4">Glutamate synthase [NADPH] small chain</fullName>
        <ecNumber evidence="4">1.4.1.13</ecNumber>
    </submittedName>
</protein>
<feature type="region of interest" description="Disordered" evidence="1">
    <location>
        <begin position="371"/>
        <end position="391"/>
    </location>
</feature>
<dbReference type="RefSeq" id="WP_145058449.1">
    <property type="nucleotide sequence ID" value="NZ_CP036433.1"/>
</dbReference>
<dbReference type="EMBL" id="CP036433">
    <property type="protein sequence ID" value="QDU98866.1"/>
    <property type="molecule type" value="Genomic_DNA"/>
</dbReference>
<feature type="domain" description="Dihydroprymidine dehydrogenase" evidence="3">
    <location>
        <begin position="26"/>
        <end position="135"/>
    </location>
</feature>
<dbReference type="Proteomes" id="UP000317648">
    <property type="component" value="Chromosome"/>
</dbReference>
<evidence type="ECO:0000259" key="2">
    <source>
        <dbReference type="Pfam" id="PF07992"/>
    </source>
</evidence>
<evidence type="ECO:0000313" key="4">
    <source>
        <dbReference type="EMBL" id="QDU98866.1"/>
    </source>
</evidence>
<dbReference type="Pfam" id="PF14691">
    <property type="entry name" value="Fer4_20"/>
    <property type="match status" value="1"/>
</dbReference>
<organism evidence="4 5">
    <name type="scientific">Lignipirellula cremea</name>
    <dbReference type="NCBI Taxonomy" id="2528010"/>
    <lineage>
        <taxon>Bacteria</taxon>
        <taxon>Pseudomonadati</taxon>
        <taxon>Planctomycetota</taxon>
        <taxon>Planctomycetia</taxon>
        <taxon>Pirellulales</taxon>
        <taxon>Pirellulaceae</taxon>
        <taxon>Lignipirellula</taxon>
    </lineage>
</organism>
<feature type="compositionally biased region" description="Basic and acidic residues" evidence="1">
    <location>
        <begin position="1"/>
        <end position="18"/>
    </location>
</feature>
<keyword evidence="5" id="KW-1185">Reference proteome</keyword>
<dbReference type="SUPFAM" id="SSF51971">
    <property type="entry name" value="Nucleotide-binding domain"/>
    <property type="match status" value="1"/>
</dbReference>
<dbReference type="Gene3D" id="1.10.1060.10">
    <property type="entry name" value="Alpha-helical ferredoxin"/>
    <property type="match status" value="1"/>
</dbReference>
<dbReference type="Gene3D" id="3.50.50.60">
    <property type="entry name" value="FAD/NAD(P)-binding domain"/>
    <property type="match status" value="2"/>
</dbReference>
<dbReference type="InterPro" id="IPR009051">
    <property type="entry name" value="Helical_ferredxn"/>
</dbReference>
<evidence type="ECO:0000259" key="3">
    <source>
        <dbReference type="Pfam" id="PF14691"/>
    </source>
</evidence>
<name>A0A518E439_9BACT</name>
<dbReference type="InterPro" id="IPR028261">
    <property type="entry name" value="DPD_II"/>
</dbReference>
<dbReference type="PANTHER" id="PTHR42783">
    <property type="entry name" value="GLUTAMATE SYNTHASE [NADPH] SMALL CHAIN"/>
    <property type="match status" value="1"/>
</dbReference>
<dbReference type="KEGG" id="lcre:Pla8534_67770"/>
<feature type="domain" description="FAD/NAD(P)-binding" evidence="2">
    <location>
        <begin position="150"/>
        <end position="460"/>
    </location>
</feature>
<keyword evidence="4" id="KW-0560">Oxidoreductase</keyword>
<dbReference type="AlphaFoldDB" id="A0A518E439"/>
<proteinExistence type="predicted"/>
<dbReference type="GO" id="GO:0004355">
    <property type="term" value="F:glutamate synthase (NADPH) activity"/>
    <property type="evidence" value="ECO:0007669"/>
    <property type="project" value="UniProtKB-EC"/>
</dbReference>
<dbReference type="OrthoDB" id="9803192at2"/>
<dbReference type="InterPro" id="IPR006004">
    <property type="entry name" value="SudA-like"/>
</dbReference>
<evidence type="ECO:0000256" key="1">
    <source>
        <dbReference type="SAM" id="MobiDB-lite"/>
    </source>
</evidence>
<gene>
    <name evidence="4" type="primary">gltD</name>
    <name evidence="4" type="ORF">Pla8534_67770</name>
</gene>
<reference evidence="4 5" key="1">
    <citation type="submission" date="2019-02" db="EMBL/GenBank/DDBJ databases">
        <title>Deep-cultivation of Planctomycetes and their phenomic and genomic characterization uncovers novel biology.</title>
        <authorList>
            <person name="Wiegand S."/>
            <person name="Jogler M."/>
            <person name="Boedeker C."/>
            <person name="Pinto D."/>
            <person name="Vollmers J."/>
            <person name="Rivas-Marin E."/>
            <person name="Kohn T."/>
            <person name="Peeters S.H."/>
            <person name="Heuer A."/>
            <person name="Rast P."/>
            <person name="Oberbeckmann S."/>
            <person name="Bunk B."/>
            <person name="Jeske O."/>
            <person name="Meyerdierks A."/>
            <person name="Storesund J.E."/>
            <person name="Kallscheuer N."/>
            <person name="Luecker S."/>
            <person name="Lage O.M."/>
            <person name="Pohl T."/>
            <person name="Merkel B.J."/>
            <person name="Hornburger P."/>
            <person name="Mueller R.-W."/>
            <person name="Bruemmer F."/>
            <person name="Labrenz M."/>
            <person name="Spormann A.M."/>
            <person name="Op den Camp H."/>
            <person name="Overmann J."/>
            <person name="Amann R."/>
            <person name="Jetten M.S.M."/>
            <person name="Mascher T."/>
            <person name="Medema M.H."/>
            <person name="Devos D.P."/>
            <person name="Kaster A.-K."/>
            <person name="Ovreas L."/>
            <person name="Rohde M."/>
            <person name="Galperin M.Y."/>
            <person name="Jogler C."/>
        </authorList>
    </citation>
    <scope>NUCLEOTIDE SEQUENCE [LARGE SCALE GENOMIC DNA]</scope>
    <source>
        <strain evidence="4 5">Pla85_3_4</strain>
    </source>
</reference>
<dbReference type="EC" id="1.4.1.13" evidence="4"/>
<dbReference type="GO" id="GO:0051536">
    <property type="term" value="F:iron-sulfur cluster binding"/>
    <property type="evidence" value="ECO:0007669"/>
    <property type="project" value="InterPro"/>
</dbReference>
<dbReference type="InterPro" id="IPR036188">
    <property type="entry name" value="FAD/NAD-bd_sf"/>
</dbReference>